<proteinExistence type="predicted"/>
<reference evidence="2" key="1">
    <citation type="submission" date="2021-01" db="EMBL/GenBank/DDBJ databases">
        <authorList>
            <person name="Corre E."/>
            <person name="Pelletier E."/>
            <person name="Niang G."/>
            <person name="Scheremetjew M."/>
            <person name="Finn R."/>
            <person name="Kale V."/>
            <person name="Holt S."/>
            <person name="Cochrane G."/>
            <person name="Meng A."/>
            <person name="Brown T."/>
            <person name="Cohen L."/>
        </authorList>
    </citation>
    <scope>NUCLEOTIDE SEQUENCE</scope>
    <source>
        <strain evidence="2">PLY182g</strain>
    </source>
</reference>
<feature type="region of interest" description="Disordered" evidence="1">
    <location>
        <begin position="75"/>
        <end position="146"/>
    </location>
</feature>
<sequence length="186" mass="20298">MPRVPAQSVQLDNDWRQRLKKEEARLNKTPVAPDPFSRSLSAKLAAEGKCTTARTPQEVQAEVALTAKKLAERPSASAINGARGGSSTISHARGSSLSQRTLSALGGQSAMRTGSAIAGEDVRSNLSGSSQYRPPSSIRSSEPSTIARNKIAELQLRLELERVVRLERENELETQRRRNLERQAGR</sequence>
<dbReference type="EMBL" id="HBEY01023549">
    <property type="protein sequence ID" value="CAD8607826.1"/>
    <property type="molecule type" value="Transcribed_RNA"/>
</dbReference>
<feature type="compositionally biased region" description="Low complexity" evidence="1">
    <location>
        <begin position="133"/>
        <end position="144"/>
    </location>
</feature>
<dbReference type="AlphaFoldDB" id="A0A7S0Q169"/>
<accession>A0A7S0Q169</accession>
<evidence type="ECO:0000256" key="1">
    <source>
        <dbReference type="SAM" id="MobiDB-lite"/>
    </source>
</evidence>
<gene>
    <name evidence="2" type="ORF">CPEL01642_LOCUS11203</name>
</gene>
<protein>
    <submittedName>
        <fullName evidence="2">Uncharacterized protein</fullName>
    </submittedName>
</protein>
<feature type="region of interest" description="Disordered" evidence="1">
    <location>
        <begin position="167"/>
        <end position="186"/>
    </location>
</feature>
<feature type="compositionally biased region" description="Polar residues" evidence="1">
    <location>
        <begin position="85"/>
        <end position="102"/>
    </location>
</feature>
<evidence type="ECO:0000313" key="2">
    <source>
        <dbReference type="EMBL" id="CAD8607826.1"/>
    </source>
</evidence>
<name>A0A7S0Q169_9EUKA</name>
<organism evidence="2">
    <name type="scientific">Coccolithus braarudii</name>
    <dbReference type="NCBI Taxonomy" id="221442"/>
    <lineage>
        <taxon>Eukaryota</taxon>
        <taxon>Haptista</taxon>
        <taxon>Haptophyta</taxon>
        <taxon>Prymnesiophyceae</taxon>
        <taxon>Coccolithales</taxon>
        <taxon>Coccolithaceae</taxon>
        <taxon>Coccolithus</taxon>
    </lineage>
</organism>